<evidence type="ECO:0000313" key="12">
    <source>
        <dbReference type="Proteomes" id="UP000830326"/>
    </source>
</evidence>
<dbReference type="InterPro" id="IPR008844">
    <property type="entry name" value="Spore_GerAC-like"/>
</dbReference>
<dbReference type="InterPro" id="IPR038501">
    <property type="entry name" value="Spore_GerAC_C_sf"/>
</dbReference>
<evidence type="ECO:0000256" key="3">
    <source>
        <dbReference type="ARBA" id="ARBA00022544"/>
    </source>
</evidence>
<evidence type="ECO:0000256" key="8">
    <source>
        <dbReference type="SAM" id="SignalP"/>
    </source>
</evidence>
<evidence type="ECO:0000256" key="2">
    <source>
        <dbReference type="ARBA" id="ARBA00007886"/>
    </source>
</evidence>
<proteinExistence type="inferred from homology"/>
<dbReference type="PANTHER" id="PTHR35789:SF1">
    <property type="entry name" value="SPORE GERMINATION PROTEIN B3"/>
    <property type="match status" value="1"/>
</dbReference>
<sequence>MKYKWLVPLLVASSMVLTSCMPNVSIEDAAIVQLAGYDYIDENQIKGTFAIVQYTKGEQKAAASEIYLTSTADTVKNIHAKLQTKSSKPVSTGKMAVTLFSDRLAKHDISKFIDSITRDPRIGRDILLAIVNGEPQGMIEGKYEQNETTAKYIMGIIDHNMRSNFPNTSLHTFLHSYYGNGIDGFLPYLKKSKDHIKIEGIAFLDEAKLALTIPYSKSLFFKMMKERVTDGVQEIQFQGEGIMIENINSEVEYYIEGGAENPRFLIEIDMRGILNEISNLDEGSDPKRIRNMEKEFNKFFEEQCLALIQQFQENNIDPLGLGITLENRKRNVNMKKWSDIYPDTPVDVNVTLDITETGISS</sequence>
<dbReference type="RefSeq" id="WP_245029572.1">
    <property type="nucleotide sequence ID" value="NZ_CP095075.1"/>
</dbReference>
<name>A0ABY4H7P3_9BACI</name>
<evidence type="ECO:0000259" key="10">
    <source>
        <dbReference type="Pfam" id="PF25198"/>
    </source>
</evidence>
<evidence type="ECO:0000256" key="4">
    <source>
        <dbReference type="ARBA" id="ARBA00022729"/>
    </source>
</evidence>
<feature type="chain" id="PRO_5046053775" evidence="8">
    <location>
        <begin position="20"/>
        <end position="361"/>
    </location>
</feature>
<feature type="domain" description="Spore germination protein N-terminal" evidence="10">
    <location>
        <begin position="25"/>
        <end position="190"/>
    </location>
</feature>
<keyword evidence="5" id="KW-0472">Membrane</keyword>
<comment type="subcellular location">
    <subcellularLocation>
        <location evidence="1">Membrane</location>
        <topology evidence="1">Lipid-anchor</topology>
    </subcellularLocation>
</comment>
<protein>
    <submittedName>
        <fullName evidence="11">Ger(X)C family spore germination protein</fullName>
    </submittedName>
</protein>
<keyword evidence="12" id="KW-1185">Reference proteome</keyword>
<gene>
    <name evidence="11" type="ORF">MUO15_12330</name>
</gene>
<evidence type="ECO:0000313" key="11">
    <source>
        <dbReference type="EMBL" id="UOR10468.1"/>
    </source>
</evidence>
<keyword evidence="3" id="KW-0309">Germination</keyword>
<dbReference type="Gene3D" id="3.30.300.210">
    <property type="entry name" value="Nutrient germinant receptor protein C, domain 3"/>
    <property type="match status" value="1"/>
</dbReference>
<dbReference type="NCBIfam" id="TIGR02887">
    <property type="entry name" value="spore_ger_x_C"/>
    <property type="match status" value="1"/>
</dbReference>
<dbReference type="Pfam" id="PF25198">
    <property type="entry name" value="Spore_GerAC_N"/>
    <property type="match status" value="1"/>
</dbReference>
<dbReference type="InterPro" id="IPR046953">
    <property type="entry name" value="Spore_GerAC-like_C"/>
</dbReference>
<reference evidence="11" key="1">
    <citation type="submission" date="2022-04" db="EMBL/GenBank/DDBJ databases">
        <title>Halobacillus sp. isolated from saltern.</title>
        <authorList>
            <person name="Won M."/>
            <person name="Lee C.-M."/>
            <person name="Woen H.-Y."/>
            <person name="Kwon S.-W."/>
        </authorList>
    </citation>
    <scope>NUCLEOTIDE SEQUENCE</scope>
    <source>
        <strain evidence="11">SSHM10-5</strain>
    </source>
</reference>
<dbReference type="PROSITE" id="PS51257">
    <property type="entry name" value="PROKAR_LIPOPROTEIN"/>
    <property type="match status" value="1"/>
</dbReference>
<accession>A0ABY4H7P3</accession>
<keyword evidence="4 8" id="KW-0732">Signal</keyword>
<evidence type="ECO:0000256" key="5">
    <source>
        <dbReference type="ARBA" id="ARBA00023136"/>
    </source>
</evidence>
<keyword evidence="7" id="KW-0449">Lipoprotein</keyword>
<evidence type="ECO:0000259" key="9">
    <source>
        <dbReference type="Pfam" id="PF05504"/>
    </source>
</evidence>
<comment type="similarity">
    <text evidence="2">Belongs to the GerABKC lipoprotein family.</text>
</comment>
<evidence type="ECO:0000256" key="1">
    <source>
        <dbReference type="ARBA" id="ARBA00004635"/>
    </source>
</evidence>
<keyword evidence="6" id="KW-0564">Palmitate</keyword>
<dbReference type="Pfam" id="PF05504">
    <property type="entry name" value="Spore_GerAC"/>
    <property type="match status" value="1"/>
</dbReference>
<organism evidence="11 12">
    <name type="scientific">Halobacillus amylolyticus</name>
    <dbReference type="NCBI Taxonomy" id="2932259"/>
    <lineage>
        <taxon>Bacteria</taxon>
        <taxon>Bacillati</taxon>
        <taxon>Bacillota</taxon>
        <taxon>Bacilli</taxon>
        <taxon>Bacillales</taxon>
        <taxon>Bacillaceae</taxon>
        <taxon>Halobacillus</taxon>
    </lineage>
</organism>
<dbReference type="EMBL" id="CP095075">
    <property type="protein sequence ID" value="UOR10468.1"/>
    <property type="molecule type" value="Genomic_DNA"/>
</dbReference>
<feature type="domain" description="Spore germination GerAC-like C-terminal" evidence="9">
    <location>
        <begin position="200"/>
        <end position="358"/>
    </location>
</feature>
<evidence type="ECO:0000256" key="6">
    <source>
        <dbReference type="ARBA" id="ARBA00023139"/>
    </source>
</evidence>
<evidence type="ECO:0000256" key="7">
    <source>
        <dbReference type="ARBA" id="ARBA00023288"/>
    </source>
</evidence>
<dbReference type="PANTHER" id="PTHR35789">
    <property type="entry name" value="SPORE GERMINATION PROTEIN B3"/>
    <property type="match status" value="1"/>
</dbReference>
<dbReference type="Proteomes" id="UP000830326">
    <property type="component" value="Chromosome"/>
</dbReference>
<dbReference type="InterPro" id="IPR057336">
    <property type="entry name" value="GerAC_N"/>
</dbReference>
<feature type="signal peptide" evidence="8">
    <location>
        <begin position="1"/>
        <end position="19"/>
    </location>
</feature>